<accession>A0AAV6V4W3</accession>
<comment type="caution">
    <text evidence="1">The sequence shown here is derived from an EMBL/GenBank/DDBJ whole genome shotgun (WGS) entry which is preliminary data.</text>
</comment>
<organism evidence="1 2">
    <name type="scientific">Oedothorax gibbosus</name>
    <dbReference type="NCBI Taxonomy" id="931172"/>
    <lineage>
        <taxon>Eukaryota</taxon>
        <taxon>Metazoa</taxon>
        <taxon>Ecdysozoa</taxon>
        <taxon>Arthropoda</taxon>
        <taxon>Chelicerata</taxon>
        <taxon>Arachnida</taxon>
        <taxon>Araneae</taxon>
        <taxon>Araneomorphae</taxon>
        <taxon>Entelegynae</taxon>
        <taxon>Araneoidea</taxon>
        <taxon>Linyphiidae</taxon>
        <taxon>Erigoninae</taxon>
        <taxon>Oedothorax</taxon>
    </lineage>
</organism>
<dbReference type="EMBL" id="JAFNEN010000153">
    <property type="protein sequence ID" value="KAG8191714.1"/>
    <property type="molecule type" value="Genomic_DNA"/>
</dbReference>
<proteinExistence type="predicted"/>
<evidence type="ECO:0000313" key="1">
    <source>
        <dbReference type="EMBL" id="KAG8191714.1"/>
    </source>
</evidence>
<reference evidence="1 2" key="1">
    <citation type="journal article" date="2022" name="Nat. Ecol. Evol.">
        <title>A masculinizing supergene underlies an exaggerated male reproductive morph in a spider.</title>
        <authorList>
            <person name="Hendrickx F."/>
            <person name="De Corte Z."/>
            <person name="Sonet G."/>
            <person name="Van Belleghem S.M."/>
            <person name="Kostlbacher S."/>
            <person name="Vangestel C."/>
        </authorList>
    </citation>
    <scope>NUCLEOTIDE SEQUENCE [LARGE SCALE GENOMIC DNA]</scope>
    <source>
        <strain evidence="1">W744_W776</strain>
    </source>
</reference>
<name>A0AAV6V4W3_9ARAC</name>
<keyword evidence="2" id="KW-1185">Reference proteome</keyword>
<evidence type="ECO:0000313" key="2">
    <source>
        <dbReference type="Proteomes" id="UP000827092"/>
    </source>
</evidence>
<sequence>MNYTLTLSLEHTALVKIATVLWNQDDIRALVKKFYFQSSIFSERQREWQVVEDKFAFEYAAVGGNKAATEYFLQKLTSREREESLVRSTGYVAKRRCVSARNRTDHPKEHYADVLCFLLSQKDEEQQTEVFKNYPYKVLKCFLDRPWQNFFMQTANRMWDCLSGEDCNLFLREMANKVKEGHKDYDYQMLFEEFWQQSPDAHKRYVIDECASGFLLSKLFEIKDEKNIKLILKDATLIEKKKLIFCDRGQDICQDLIYGDKWDLLKFFIRECISSRNKMIKFKEEFKERITWCCSKEELARNKDKLNKFLQLLDDFICGYDKRKCVEEGNSSPAKRLRRT</sequence>
<protein>
    <submittedName>
        <fullName evidence="1">Uncharacterized protein</fullName>
    </submittedName>
</protein>
<dbReference type="AlphaFoldDB" id="A0AAV6V4W3"/>
<dbReference type="Proteomes" id="UP000827092">
    <property type="component" value="Unassembled WGS sequence"/>
</dbReference>
<gene>
    <name evidence="1" type="ORF">JTE90_008779</name>
</gene>